<dbReference type="RefSeq" id="WP_261298317.1">
    <property type="nucleotide sequence ID" value="NZ_JAMTCD010000009.1"/>
</dbReference>
<feature type="region of interest" description="Disordered" evidence="1">
    <location>
        <begin position="87"/>
        <end position="110"/>
    </location>
</feature>
<evidence type="ECO:0000313" key="3">
    <source>
        <dbReference type="Proteomes" id="UP001155546"/>
    </source>
</evidence>
<gene>
    <name evidence="2" type="ORF">NE535_09070</name>
</gene>
<evidence type="ECO:0000256" key="1">
    <source>
        <dbReference type="SAM" id="MobiDB-lite"/>
    </source>
</evidence>
<comment type="caution">
    <text evidence="2">The sequence shown here is derived from an EMBL/GenBank/DDBJ whole genome shotgun (WGS) entry which is preliminary data.</text>
</comment>
<accession>A0A9X2WM84</accession>
<feature type="compositionally biased region" description="Basic residues" evidence="1">
    <location>
        <begin position="91"/>
        <end position="102"/>
    </location>
</feature>
<organism evidence="2 3">
    <name type="scientific">Shewanella holmiensis</name>
    <dbReference type="NCBI Taxonomy" id="2952222"/>
    <lineage>
        <taxon>Bacteria</taxon>
        <taxon>Pseudomonadati</taxon>
        <taxon>Pseudomonadota</taxon>
        <taxon>Gammaproteobacteria</taxon>
        <taxon>Alteromonadales</taxon>
        <taxon>Shewanellaceae</taxon>
        <taxon>Shewanella</taxon>
    </lineage>
</organism>
<proteinExistence type="predicted"/>
<protein>
    <submittedName>
        <fullName evidence="2">Uncharacterized protein</fullName>
    </submittedName>
</protein>
<keyword evidence="3" id="KW-1185">Reference proteome</keyword>
<dbReference type="AlphaFoldDB" id="A0A9X2WM84"/>
<name>A0A9X2WM84_9GAMM</name>
<evidence type="ECO:0000313" key="2">
    <source>
        <dbReference type="EMBL" id="MCT7941938.1"/>
    </source>
</evidence>
<sequence>MKPIPQTYLLPIVIGVISIHLNIFANDELSQLAPQTESALNTLSNENISQLGQDGVFDSEGRPLKINPPSLALEYYADEALVDRTWASKSKPSKSKPSKSKNKASPALAAHKVANDPSCRWLDNRISYLQRKLRPGTQNQQHFEREMTARLDEWKCLKCESKGPSEGDHALCQYKR</sequence>
<reference evidence="2" key="1">
    <citation type="journal article" date="2023" name="Int. J. Syst. Evol. Microbiol.">
        <title>&lt;i&gt;Shewanella septentrionalis&lt;/i&gt; sp. nov. and &lt;i&gt;Shewanella holmiensis&lt;/i&gt; sp. nov., isolated from Baltic Sea water and sediments.</title>
        <authorList>
            <person name="Martin-Rodriguez A.J."/>
            <person name="Thorell K."/>
            <person name="Joffre E."/>
            <person name="Jensie-Markopoulos S."/>
            <person name="Moore E.R.B."/>
            <person name="Sjoling A."/>
        </authorList>
    </citation>
    <scope>NUCLEOTIDE SEQUENCE</scope>
    <source>
        <strain evidence="2">SP1S2-7</strain>
    </source>
</reference>
<dbReference type="Proteomes" id="UP001155546">
    <property type="component" value="Unassembled WGS sequence"/>
</dbReference>
<dbReference type="EMBL" id="JAMTCD010000009">
    <property type="protein sequence ID" value="MCT7941938.1"/>
    <property type="molecule type" value="Genomic_DNA"/>
</dbReference>